<keyword evidence="1" id="KW-0472">Membrane</keyword>
<evidence type="ECO:0000313" key="2">
    <source>
        <dbReference type="EMBL" id="MBX72003.1"/>
    </source>
</evidence>
<evidence type="ECO:0000256" key="1">
    <source>
        <dbReference type="SAM" id="Phobius"/>
    </source>
</evidence>
<name>A0A2P2QYF8_RHIMU</name>
<keyword evidence="1" id="KW-0812">Transmembrane</keyword>
<protein>
    <submittedName>
        <fullName evidence="2">Uncharacterized protein</fullName>
    </submittedName>
</protein>
<dbReference type="EMBL" id="GGEC01091519">
    <property type="protein sequence ID" value="MBX72003.1"/>
    <property type="molecule type" value="Transcribed_RNA"/>
</dbReference>
<organism evidence="2">
    <name type="scientific">Rhizophora mucronata</name>
    <name type="common">Asiatic mangrove</name>
    <dbReference type="NCBI Taxonomy" id="61149"/>
    <lineage>
        <taxon>Eukaryota</taxon>
        <taxon>Viridiplantae</taxon>
        <taxon>Streptophyta</taxon>
        <taxon>Embryophyta</taxon>
        <taxon>Tracheophyta</taxon>
        <taxon>Spermatophyta</taxon>
        <taxon>Magnoliopsida</taxon>
        <taxon>eudicotyledons</taxon>
        <taxon>Gunneridae</taxon>
        <taxon>Pentapetalae</taxon>
        <taxon>rosids</taxon>
        <taxon>fabids</taxon>
        <taxon>Malpighiales</taxon>
        <taxon>Rhizophoraceae</taxon>
        <taxon>Rhizophora</taxon>
    </lineage>
</organism>
<feature type="transmembrane region" description="Helical" evidence="1">
    <location>
        <begin position="38"/>
        <end position="54"/>
    </location>
</feature>
<reference evidence="2" key="1">
    <citation type="submission" date="2018-02" db="EMBL/GenBank/DDBJ databases">
        <title>Rhizophora mucronata_Transcriptome.</title>
        <authorList>
            <person name="Meera S.P."/>
            <person name="Sreeshan A."/>
            <person name="Augustine A."/>
        </authorList>
    </citation>
    <scope>NUCLEOTIDE SEQUENCE</scope>
    <source>
        <tissue evidence="2">Leaf</tissue>
    </source>
</reference>
<keyword evidence="1" id="KW-1133">Transmembrane helix</keyword>
<accession>A0A2P2QYF8</accession>
<proteinExistence type="predicted"/>
<sequence length="80" mass="9454">MENLISYNKINNSFFFCHISRAQMPTKSSYKLSGPNKSYRIIFYSVLFYFIGFFKDSDFKHNNFALQRVSNMQLGEESTN</sequence>
<dbReference type="AlphaFoldDB" id="A0A2P2QYF8"/>